<feature type="compositionally biased region" description="Basic and acidic residues" evidence="1">
    <location>
        <begin position="434"/>
        <end position="453"/>
    </location>
</feature>
<sequence>MKRLMSMESLRKRQHGHSASIHSNHSSASLVGAQNVAIRQSPPTTYQNDKYMIPVIDVRPGADDYSHSQELAGDDLLVRRIDGQSKTYFISLYSSLRLPKDHQVGPKPRGHKSRPLPVPNSQSPNANPSGTAINPFHISLSVSRKRRPLPQPNQMGSSPYSSSGSSHAHSHSGSSNMTNHSHVHGVQTVYSDSSSLHVPRSSPAHSTTFPQVRKNERQDERGRTPGATTTSPPLLPPLDFGSTESLFNGHTPRFSVLFPPNLLEARVLPDVPSSAPAVHMVFNVPPPPSHPPPVIPPRSEARKRTPSPLRTQTNLTSHQRPVVVNRDARVDSLIAPPLNFDPRHASVLQSPTPGMVHLVVPESVQHRFGSSFVPASPQPTEPARPPPTAQYTATPVNASNVAKPVSDSTLLAPPLTTPSSGHPSTPSSYTAVTDARHSGATKAERESRSRERPALTVRTWDLGKSGKDKPIEPVEHVPVPNFPAAPMYIKDEIQIEKERAQTLFVQNRSALESVTTLSRTTSAHSATISRSNTANVKAPAPTQPLVSQPQYRAGETIMPELEDSEILAESARVATDARKKPSGEGERGRPVRRQLPIPPTAIPSTLPQQNGNSGGVPSNPVPTSAARAPPQEKEKTQVSDVVMVQLKKMRMGRRKSKSISGWSSVNPFSSSNTSLSSNASAGGAFSSLRRDRTAPQHESRPSFSSAFASFGKRPANPYYEHARQPHSASSSRSSFSNLSLSYITSKIRSRSQSSARDPYDFSQPPHVQGQGRVIGGSAVIFANSGMGDASRGSVWEQIAASSSNVNLPLGAGQPETMGKPREEDAIARWQEGTPMEQTFYYASPPPALVPLGESNRGAKPVSALWTKLRTKKADR</sequence>
<feature type="region of interest" description="Disordered" evidence="1">
    <location>
        <begin position="522"/>
        <end position="551"/>
    </location>
</feature>
<reference evidence="2 3" key="1">
    <citation type="journal article" date="2011" name="PLoS Pathog.">
        <title>Endophytic Life Strategies Decoded by Genome and Transcriptome Analyses of the Mutualistic Root Symbiont Piriformospora indica.</title>
        <authorList>
            <person name="Zuccaro A."/>
            <person name="Lahrmann U."/>
            <person name="Guldener U."/>
            <person name="Langen G."/>
            <person name="Pfiffi S."/>
            <person name="Biedenkopf D."/>
            <person name="Wong P."/>
            <person name="Samans B."/>
            <person name="Grimm C."/>
            <person name="Basiewicz M."/>
            <person name="Murat C."/>
            <person name="Martin F."/>
            <person name="Kogel K.H."/>
        </authorList>
    </citation>
    <scope>NUCLEOTIDE SEQUENCE [LARGE SCALE GENOMIC DNA]</scope>
    <source>
        <strain evidence="2 3">DSM 11827</strain>
    </source>
</reference>
<feature type="compositionally biased region" description="Pro residues" evidence="1">
    <location>
        <begin position="376"/>
        <end position="388"/>
    </location>
</feature>
<feature type="region of interest" description="Disordered" evidence="1">
    <location>
        <begin position="1"/>
        <end position="28"/>
    </location>
</feature>
<feature type="compositionally biased region" description="Low complexity" evidence="1">
    <location>
        <begin position="658"/>
        <end position="687"/>
    </location>
</feature>
<evidence type="ECO:0000256" key="1">
    <source>
        <dbReference type="SAM" id="MobiDB-lite"/>
    </source>
</evidence>
<dbReference type="OrthoDB" id="3209027at2759"/>
<dbReference type="InParanoid" id="G4TS73"/>
<proteinExistence type="predicted"/>
<feature type="compositionally biased region" description="Pro residues" evidence="1">
    <location>
        <begin position="284"/>
        <end position="296"/>
    </location>
</feature>
<feature type="compositionally biased region" description="Polar residues" evidence="1">
    <location>
        <begin position="119"/>
        <end position="132"/>
    </location>
</feature>
<feature type="region of interest" description="Disordered" evidence="1">
    <location>
        <begin position="408"/>
        <end position="454"/>
    </location>
</feature>
<feature type="compositionally biased region" description="Basic and acidic residues" evidence="1">
    <location>
        <begin position="575"/>
        <end position="589"/>
    </location>
</feature>
<accession>G4TS73</accession>
<feature type="compositionally biased region" description="Low complexity" evidence="1">
    <location>
        <begin position="413"/>
        <end position="430"/>
    </location>
</feature>
<feature type="region of interest" description="Disordered" evidence="1">
    <location>
        <begin position="747"/>
        <end position="769"/>
    </location>
</feature>
<feature type="compositionally biased region" description="Low complexity" evidence="1">
    <location>
        <begin position="17"/>
        <end position="28"/>
    </location>
</feature>
<evidence type="ECO:0000313" key="3">
    <source>
        <dbReference type="Proteomes" id="UP000007148"/>
    </source>
</evidence>
<name>G4TS73_SERID</name>
<organism evidence="2 3">
    <name type="scientific">Serendipita indica (strain DSM 11827)</name>
    <name type="common">Root endophyte fungus</name>
    <name type="synonym">Piriformospora indica</name>
    <dbReference type="NCBI Taxonomy" id="1109443"/>
    <lineage>
        <taxon>Eukaryota</taxon>
        <taxon>Fungi</taxon>
        <taxon>Dikarya</taxon>
        <taxon>Basidiomycota</taxon>
        <taxon>Agaricomycotina</taxon>
        <taxon>Agaricomycetes</taxon>
        <taxon>Sebacinales</taxon>
        <taxon>Serendipitaceae</taxon>
        <taxon>Serendipita</taxon>
    </lineage>
</organism>
<comment type="caution">
    <text evidence="2">The sequence shown here is derived from an EMBL/GenBank/DDBJ whole genome shotgun (WGS) entry which is preliminary data.</text>
</comment>
<feature type="compositionally biased region" description="Low complexity" evidence="1">
    <location>
        <begin position="156"/>
        <end position="175"/>
    </location>
</feature>
<dbReference type="HOGENOM" id="CLU_328476_0_0_1"/>
<feature type="region of interest" description="Disordered" evidence="1">
    <location>
        <begin position="373"/>
        <end position="393"/>
    </location>
</feature>
<dbReference type="EMBL" id="CAFZ01000285">
    <property type="protein sequence ID" value="CCA74166.1"/>
    <property type="molecule type" value="Genomic_DNA"/>
</dbReference>
<dbReference type="OMA" id="NSHIHIP"/>
<gene>
    <name evidence="2" type="ORF">PIIN_08119</name>
</gene>
<feature type="region of interest" description="Disordered" evidence="1">
    <location>
        <begin position="570"/>
        <end position="707"/>
    </location>
</feature>
<protein>
    <submittedName>
        <fullName evidence="2">Uncharacterized protein</fullName>
    </submittedName>
</protein>
<keyword evidence="3" id="KW-1185">Reference proteome</keyword>
<feature type="region of interest" description="Disordered" evidence="1">
    <location>
        <begin position="146"/>
        <end position="243"/>
    </location>
</feature>
<evidence type="ECO:0000313" key="2">
    <source>
        <dbReference type="EMBL" id="CCA74166.1"/>
    </source>
</evidence>
<feature type="region of interest" description="Disordered" evidence="1">
    <location>
        <begin position="284"/>
        <end position="315"/>
    </location>
</feature>
<feature type="compositionally biased region" description="Polar residues" evidence="1">
    <location>
        <begin position="522"/>
        <end position="535"/>
    </location>
</feature>
<feature type="region of interest" description="Disordered" evidence="1">
    <location>
        <begin position="99"/>
        <end position="134"/>
    </location>
</feature>
<feature type="compositionally biased region" description="Basic and acidic residues" evidence="1">
    <location>
        <begin position="688"/>
        <end position="700"/>
    </location>
</feature>
<feature type="compositionally biased region" description="Basic and acidic residues" evidence="1">
    <location>
        <begin position="213"/>
        <end position="223"/>
    </location>
</feature>
<dbReference type="AlphaFoldDB" id="G4TS73"/>
<feature type="compositionally biased region" description="Basic residues" evidence="1">
    <location>
        <begin position="647"/>
        <end position="657"/>
    </location>
</feature>
<feature type="compositionally biased region" description="Polar residues" evidence="1">
    <location>
        <begin position="602"/>
        <end position="611"/>
    </location>
</feature>
<dbReference type="Proteomes" id="UP000007148">
    <property type="component" value="Unassembled WGS sequence"/>
</dbReference>